<reference evidence="1 2" key="1">
    <citation type="submission" date="2019-12" db="EMBL/GenBank/DDBJ databases">
        <title>Microbes associate with the intestines of laboratory mice.</title>
        <authorList>
            <person name="Navarre W."/>
            <person name="Wong E."/>
        </authorList>
    </citation>
    <scope>NUCLEOTIDE SEQUENCE [LARGE SCALE GENOMIC DNA]</scope>
    <source>
        <strain evidence="1 2">NM66_B29</strain>
    </source>
</reference>
<name>A0A6N8JRK0_9ACTN</name>
<gene>
    <name evidence="1" type="ORF">GKZ27_10055</name>
</gene>
<accession>A0A6N8JRK0</accession>
<evidence type="ECO:0000313" key="1">
    <source>
        <dbReference type="EMBL" id="MVX61787.1"/>
    </source>
</evidence>
<sequence>MKAAADAIDIVPDALVLVEDVSAVIARRVGRIEISIAENGTGLRKVHGAPPKSLAPFLRATFHRGKHRQRPGEVALDCEKQAPPVYFSQSSAVFSARPPETGTTP</sequence>
<protein>
    <submittedName>
        <fullName evidence="1">Uncharacterized protein</fullName>
    </submittedName>
</protein>
<proteinExistence type="predicted"/>
<evidence type="ECO:0000313" key="2">
    <source>
        <dbReference type="Proteomes" id="UP000463388"/>
    </source>
</evidence>
<dbReference type="EMBL" id="WSRR01000032">
    <property type="protein sequence ID" value="MVX61787.1"/>
    <property type="molecule type" value="Genomic_DNA"/>
</dbReference>
<organism evidence="1 2">
    <name type="scientific">Adlercreutzia mucosicola</name>
    <dbReference type="NCBI Taxonomy" id="580026"/>
    <lineage>
        <taxon>Bacteria</taxon>
        <taxon>Bacillati</taxon>
        <taxon>Actinomycetota</taxon>
        <taxon>Coriobacteriia</taxon>
        <taxon>Eggerthellales</taxon>
        <taxon>Eggerthellaceae</taxon>
        <taxon>Adlercreutzia</taxon>
    </lineage>
</organism>
<dbReference type="Proteomes" id="UP000463388">
    <property type="component" value="Unassembled WGS sequence"/>
</dbReference>
<dbReference type="RefSeq" id="WP_160347143.1">
    <property type="nucleotide sequence ID" value="NZ_WSRR01000032.1"/>
</dbReference>
<keyword evidence="2" id="KW-1185">Reference proteome</keyword>
<comment type="caution">
    <text evidence="1">The sequence shown here is derived from an EMBL/GenBank/DDBJ whole genome shotgun (WGS) entry which is preliminary data.</text>
</comment>
<dbReference type="AlphaFoldDB" id="A0A6N8JRK0"/>